<dbReference type="InterPro" id="IPR008962">
    <property type="entry name" value="PapD-like_sf"/>
</dbReference>
<reference evidence="2" key="1">
    <citation type="journal article" date="2008" name="Nat. Genet.">
        <title>The Pristionchus pacificus genome provides a unique perspective on nematode lifestyle and parasitism.</title>
        <authorList>
            <person name="Dieterich C."/>
            <person name="Clifton S.W."/>
            <person name="Schuster L.N."/>
            <person name="Chinwalla A."/>
            <person name="Delehaunty K."/>
            <person name="Dinkelacker I."/>
            <person name="Fulton L."/>
            <person name="Fulton R."/>
            <person name="Godfrey J."/>
            <person name="Minx P."/>
            <person name="Mitreva M."/>
            <person name="Roeseler W."/>
            <person name="Tian H."/>
            <person name="Witte H."/>
            <person name="Yang S.P."/>
            <person name="Wilson R.K."/>
            <person name="Sommer R.J."/>
        </authorList>
    </citation>
    <scope>NUCLEOTIDE SEQUENCE [LARGE SCALE GENOMIC DNA]</scope>
    <source>
        <strain evidence="2">PS312</strain>
    </source>
</reference>
<proteinExistence type="predicted"/>
<protein>
    <submittedName>
        <fullName evidence="1">Uncharacterized protein</fullName>
    </submittedName>
</protein>
<organism evidence="1 2">
    <name type="scientific">Pristionchus pacificus</name>
    <name type="common">Parasitic nematode worm</name>
    <dbReference type="NCBI Taxonomy" id="54126"/>
    <lineage>
        <taxon>Eukaryota</taxon>
        <taxon>Metazoa</taxon>
        <taxon>Ecdysozoa</taxon>
        <taxon>Nematoda</taxon>
        <taxon>Chromadorea</taxon>
        <taxon>Rhabditida</taxon>
        <taxon>Rhabditina</taxon>
        <taxon>Diplogasteromorpha</taxon>
        <taxon>Diplogasteroidea</taxon>
        <taxon>Neodiplogasteridae</taxon>
        <taxon>Pristionchus</taxon>
    </lineage>
</organism>
<sequence>MPRMLTADSTVLNFSDRGDAVLKLTNASDLEVTYKVLCSSSAIRTTPIGIVEKKGSLELRFTKDPAVKLPSDIRLEVMWKGILFKDDASWPEGGAGHCYGLEGVVFTVKAS</sequence>
<keyword evidence="2" id="KW-1185">Reference proteome</keyword>
<accession>A0A8R1Z3W8</accession>
<dbReference type="AlphaFoldDB" id="A0A454XM60"/>
<evidence type="ECO:0000313" key="1">
    <source>
        <dbReference type="EnsemblMetazoa" id="PPA43400.1"/>
    </source>
</evidence>
<gene>
    <name evidence="1" type="primary">WBGene00281769</name>
</gene>
<dbReference type="SUPFAM" id="SSF49354">
    <property type="entry name" value="PapD-like"/>
    <property type="match status" value="1"/>
</dbReference>
<reference evidence="1" key="2">
    <citation type="submission" date="2022-06" db="UniProtKB">
        <authorList>
            <consortium name="EnsemblMetazoa"/>
        </authorList>
    </citation>
    <scope>IDENTIFICATION</scope>
    <source>
        <strain evidence="1">PS312</strain>
    </source>
</reference>
<evidence type="ECO:0000313" key="2">
    <source>
        <dbReference type="Proteomes" id="UP000005239"/>
    </source>
</evidence>
<accession>A0A454XM60</accession>
<dbReference type="Proteomes" id="UP000005239">
    <property type="component" value="Unassembled WGS sequence"/>
</dbReference>
<dbReference type="EnsemblMetazoa" id="PPA43400.1">
    <property type="protein sequence ID" value="PPA43400.1"/>
    <property type="gene ID" value="WBGene00281769"/>
</dbReference>
<name>A0A454XM60_PRIPA</name>